<proteinExistence type="predicted"/>
<name>A0A0A9C6Q0_ARUDO</name>
<organism evidence="1">
    <name type="scientific">Arundo donax</name>
    <name type="common">Giant reed</name>
    <name type="synonym">Donax arundinaceus</name>
    <dbReference type="NCBI Taxonomy" id="35708"/>
    <lineage>
        <taxon>Eukaryota</taxon>
        <taxon>Viridiplantae</taxon>
        <taxon>Streptophyta</taxon>
        <taxon>Embryophyta</taxon>
        <taxon>Tracheophyta</taxon>
        <taxon>Spermatophyta</taxon>
        <taxon>Magnoliopsida</taxon>
        <taxon>Liliopsida</taxon>
        <taxon>Poales</taxon>
        <taxon>Poaceae</taxon>
        <taxon>PACMAD clade</taxon>
        <taxon>Arundinoideae</taxon>
        <taxon>Arundineae</taxon>
        <taxon>Arundo</taxon>
    </lineage>
</organism>
<protein>
    <submittedName>
        <fullName evidence="1">Uncharacterized protein</fullName>
    </submittedName>
</protein>
<reference evidence="1" key="2">
    <citation type="journal article" date="2015" name="Data Brief">
        <title>Shoot transcriptome of the giant reed, Arundo donax.</title>
        <authorList>
            <person name="Barrero R.A."/>
            <person name="Guerrero F.D."/>
            <person name="Moolhuijzen P."/>
            <person name="Goolsby J.A."/>
            <person name="Tidwell J."/>
            <person name="Bellgard S.E."/>
            <person name="Bellgard M.I."/>
        </authorList>
    </citation>
    <scope>NUCLEOTIDE SEQUENCE</scope>
    <source>
        <tissue evidence="1">Shoot tissue taken approximately 20 cm above the soil surface</tissue>
    </source>
</reference>
<reference evidence="1" key="1">
    <citation type="submission" date="2014-09" db="EMBL/GenBank/DDBJ databases">
        <authorList>
            <person name="Magalhaes I.L.F."/>
            <person name="Oliveira U."/>
            <person name="Santos F.R."/>
            <person name="Vidigal T.H.D.A."/>
            <person name="Brescovit A.D."/>
            <person name="Santos A.J."/>
        </authorList>
    </citation>
    <scope>NUCLEOTIDE SEQUENCE</scope>
    <source>
        <tissue evidence="1">Shoot tissue taken approximately 20 cm above the soil surface</tissue>
    </source>
</reference>
<dbReference type="AlphaFoldDB" id="A0A0A9C6Q0"/>
<sequence length="40" mass="4544">MSETELLGLSPKLNHIFCYKFPLVTTHCALLWNHCGILSI</sequence>
<dbReference type="EMBL" id="GBRH01227797">
    <property type="protein sequence ID" value="JAD70098.1"/>
    <property type="molecule type" value="Transcribed_RNA"/>
</dbReference>
<evidence type="ECO:0000313" key="1">
    <source>
        <dbReference type="EMBL" id="JAD70098.1"/>
    </source>
</evidence>
<accession>A0A0A9C6Q0</accession>